<dbReference type="Pfam" id="PF02449">
    <property type="entry name" value="Glyco_hydro_42"/>
    <property type="match status" value="1"/>
</dbReference>
<dbReference type="GO" id="GO:0009341">
    <property type="term" value="C:beta-galactosidase complex"/>
    <property type="evidence" value="ECO:0007669"/>
    <property type="project" value="InterPro"/>
</dbReference>
<feature type="active site" description="Proton donor" evidence="7">
    <location>
        <position position="154"/>
    </location>
</feature>
<dbReference type="Pfam" id="PF08532">
    <property type="entry name" value="Glyco_hydro_42M"/>
    <property type="match status" value="1"/>
</dbReference>
<dbReference type="Pfam" id="PF08533">
    <property type="entry name" value="Glyco_hydro_42C"/>
    <property type="match status" value="1"/>
</dbReference>
<dbReference type="GO" id="GO:0004565">
    <property type="term" value="F:beta-galactosidase activity"/>
    <property type="evidence" value="ECO:0007669"/>
    <property type="project" value="UniProtKB-EC"/>
</dbReference>
<evidence type="ECO:0000256" key="7">
    <source>
        <dbReference type="PIRSR" id="PIRSR001084-1"/>
    </source>
</evidence>
<evidence type="ECO:0000313" key="13">
    <source>
        <dbReference type="EMBL" id="PJJ62081.1"/>
    </source>
</evidence>
<keyword evidence="9" id="KW-0479">Metal-binding</keyword>
<dbReference type="GO" id="GO:0006012">
    <property type="term" value="P:galactose metabolic process"/>
    <property type="evidence" value="ECO:0007669"/>
    <property type="project" value="InterPro"/>
</dbReference>
<proteinExistence type="inferred from homology"/>
<feature type="active site" description="Nucleophile" evidence="7">
    <location>
        <position position="312"/>
    </location>
</feature>
<feature type="binding site" evidence="8">
    <location>
        <position position="320"/>
    </location>
    <ligand>
        <name>substrate</name>
    </ligand>
</feature>
<evidence type="ECO:0000256" key="4">
    <source>
        <dbReference type="ARBA" id="ARBA00022801"/>
    </source>
</evidence>
<feature type="binding site" evidence="9">
    <location>
        <position position="162"/>
    </location>
    <ligand>
        <name>Zn(2+)</name>
        <dbReference type="ChEBI" id="CHEBI:29105"/>
    </ligand>
</feature>
<keyword evidence="14" id="KW-1185">Reference proteome</keyword>
<dbReference type="PIRSF" id="PIRSF001084">
    <property type="entry name" value="B-galactosidase"/>
    <property type="match status" value="1"/>
</dbReference>
<feature type="binding site" evidence="9">
    <location>
        <position position="164"/>
    </location>
    <ligand>
        <name>Zn(2+)</name>
        <dbReference type="ChEBI" id="CHEBI:29105"/>
    </ligand>
</feature>
<feature type="domain" description="Beta-galactosidase C-terminal" evidence="12">
    <location>
        <begin position="616"/>
        <end position="671"/>
    </location>
</feature>
<accession>A0A2M9BVW2</accession>
<evidence type="ECO:0000256" key="8">
    <source>
        <dbReference type="PIRSR" id="PIRSR001084-2"/>
    </source>
</evidence>
<dbReference type="EMBL" id="PGFB01000003">
    <property type="protein sequence ID" value="PJJ62081.1"/>
    <property type="molecule type" value="Genomic_DNA"/>
</dbReference>
<dbReference type="Gene3D" id="3.20.20.80">
    <property type="entry name" value="Glycosidases"/>
    <property type="match status" value="1"/>
</dbReference>
<comment type="similarity">
    <text evidence="2 6">Belongs to the glycosyl hydrolase 42 family.</text>
</comment>
<gene>
    <name evidence="13" type="ORF">CLV54_1874</name>
</gene>
<evidence type="ECO:0000259" key="11">
    <source>
        <dbReference type="Pfam" id="PF08532"/>
    </source>
</evidence>
<dbReference type="InterPro" id="IPR017853">
    <property type="entry name" value="GH"/>
</dbReference>
<dbReference type="Gene3D" id="2.60.40.1180">
    <property type="entry name" value="Golgi alpha-mannosidase II"/>
    <property type="match status" value="1"/>
</dbReference>
<dbReference type="CDD" id="cd03143">
    <property type="entry name" value="A4_beta-galactosidase_middle_domain"/>
    <property type="match status" value="1"/>
</dbReference>
<dbReference type="InterPro" id="IPR013529">
    <property type="entry name" value="Glyco_hydro_42_N"/>
</dbReference>
<dbReference type="OrthoDB" id="9800974at2"/>
<feature type="binding site" evidence="8">
    <location>
        <position position="153"/>
    </location>
    <ligand>
        <name>substrate</name>
    </ligand>
</feature>
<dbReference type="InterPro" id="IPR003476">
    <property type="entry name" value="Glyco_hydro_42"/>
</dbReference>
<evidence type="ECO:0000256" key="9">
    <source>
        <dbReference type="PIRSR" id="PIRSR001084-3"/>
    </source>
</evidence>
<reference evidence="13 14" key="1">
    <citation type="submission" date="2017-11" db="EMBL/GenBank/DDBJ databases">
        <title>Genomic Encyclopedia of Archaeal and Bacterial Type Strains, Phase II (KMG-II): From Individual Species to Whole Genera.</title>
        <authorList>
            <person name="Goeker M."/>
        </authorList>
    </citation>
    <scope>NUCLEOTIDE SEQUENCE [LARGE SCALE GENOMIC DNA]</scope>
    <source>
        <strain evidence="13 14">DSM 25625</strain>
    </source>
</reference>
<feature type="binding site" evidence="9">
    <location>
        <position position="119"/>
    </location>
    <ligand>
        <name>Zn(2+)</name>
        <dbReference type="ChEBI" id="CHEBI:29105"/>
    </ligand>
</feature>
<dbReference type="AlphaFoldDB" id="A0A2M9BVW2"/>
<evidence type="ECO:0000259" key="12">
    <source>
        <dbReference type="Pfam" id="PF08533"/>
    </source>
</evidence>
<feature type="domain" description="Beta-galactosidase trimerisation" evidence="11">
    <location>
        <begin position="401"/>
        <end position="606"/>
    </location>
</feature>
<name>A0A2M9BVW2_9MICO</name>
<dbReference type="InterPro" id="IPR013780">
    <property type="entry name" value="Glyco_hydro_b"/>
</dbReference>
<dbReference type="SUPFAM" id="SSF51445">
    <property type="entry name" value="(Trans)glycosidases"/>
    <property type="match status" value="1"/>
</dbReference>
<evidence type="ECO:0000256" key="1">
    <source>
        <dbReference type="ARBA" id="ARBA00001412"/>
    </source>
</evidence>
<evidence type="ECO:0000259" key="10">
    <source>
        <dbReference type="Pfam" id="PF02449"/>
    </source>
</evidence>
<feature type="binding site" evidence="8">
    <location>
        <position position="115"/>
    </location>
    <ligand>
        <name>substrate</name>
    </ligand>
</feature>
<dbReference type="PANTHER" id="PTHR36447:SF1">
    <property type="entry name" value="BETA-GALACTOSIDASE GANA"/>
    <property type="match status" value="1"/>
</dbReference>
<keyword evidence="4 6" id="KW-0378">Hydrolase</keyword>
<keyword evidence="5 6" id="KW-0326">Glycosidase</keyword>
<protein>
    <recommendedName>
        <fullName evidence="3 6">Beta-galactosidase</fullName>
        <shortName evidence="6">Beta-gal</shortName>
        <ecNumber evidence="3 6">3.2.1.23</ecNumber>
    </recommendedName>
</protein>
<dbReference type="GO" id="GO:0046872">
    <property type="term" value="F:metal ion binding"/>
    <property type="evidence" value="ECO:0007669"/>
    <property type="project" value="UniProtKB-KW"/>
</dbReference>
<comment type="catalytic activity">
    <reaction evidence="1 6">
        <text>Hydrolysis of terminal non-reducing beta-D-galactose residues in beta-D-galactosides.</text>
        <dbReference type="EC" id="3.2.1.23"/>
    </reaction>
</comment>
<comment type="caution">
    <text evidence="13">The sequence shown here is derived from an EMBL/GenBank/DDBJ whole genome shotgun (WGS) entry which is preliminary data.</text>
</comment>
<sequence length="673" mass="74233">MHRQRTAWPTNRLSFGGDYNPEQWTEEVWREDIRLMTEARVNLVTVGVFSWGSLEPEPGDFDFGWLDRVLGMLGEAGIGVDLATPTASPPVWLLREHPDILPVTRTGERLAQGGRLGWCPSHPVWRAEALRITRTVAERYRDNPALRLWHIGNEFGGGNRRCYCDISAVQFSRWLEGRYGSIDELNRRWGTAFWGHRYRSFGDVLPPRDSGNPGNPSLVLDFDRFSSNALLEHFRAEREVLHDVAPDIPATTNFMVGRGPHVVDYARWAPEMDLLANDHYVIASARSPEQDLAYSADRMRGFDPRRPWLLMEHSTSAVSWQPRNLAKRPGQMLRNSLSHIARGSDGAMFFQWRQSLSGAEQFHSAMVPHAGTGTRVWREVLELGRAVEAIAEVQGAPSGPARVALLVDDEAGWAWEAGPKPHQDLVLTEIAQSFHRALWRRNIAVDVVPVRGAADGAVLDGYELVLVPGLFLVSDETAARLAAFAASGGRVVVSFLSGIVDGDNRVRPGGYPGAFTELLGVSAEEFVVIPDDESVELDGGWRASTWSERLCPGEAQTVAAYRSGDLAGLPAVTRNAVGEGAAWYVSAWLDDLALSRFLAGVTEECGILPIGEVPEGVELVRRRTASADILFVLNHRDDAVRITTRGRELLRGLEVDGVLEVGAGGSAVVREQP</sequence>
<dbReference type="InterPro" id="IPR013738">
    <property type="entry name" value="Beta_galactosidase_Trimer"/>
</dbReference>
<evidence type="ECO:0000256" key="5">
    <source>
        <dbReference type="ARBA" id="ARBA00023295"/>
    </source>
</evidence>
<evidence type="ECO:0000256" key="6">
    <source>
        <dbReference type="PIRNR" id="PIRNR001084"/>
    </source>
</evidence>
<dbReference type="PANTHER" id="PTHR36447">
    <property type="entry name" value="BETA-GALACTOSIDASE GANA"/>
    <property type="match status" value="1"/>
</dbReference>
<feature type="domain" description="Glycoside hydrolase family 42 N-terminal" evidence="10">
    <location>
        <begin position="18"/>
        <end position="389"/>
    </location>
</feature>
<dbReference type="Proteomes" id="UP000230161">
    <property type="component" value="Unassembled WGS sequence"/>
</dbReference>
<dbReference type="Gene3D" id="3.40.50.880">
    <property type="match status" value="1"/>
</dbReference>
<dbReference type="InterPro" id="IPR013739">
    <property type="entry name" value="Beta_galactosidase_C"/>
</dbReference>
<keyword evidence="9" id="KW-0862">Zinc</keyword>
<evidence type="ECO:0000256" key="3">
    <source>
        <dbReference type="ARBA" id="ARBA00012756"/>
    </source>
</evidence>
<evidence type="ECO:0000313" key="14">
    <source>
        <dbReference type="Proteomes" id="UP000230161"/>
    </source>
</evidence>
<dbReference type="EC" id="3.2.1.23" evidence="3 6"/>
<evidence type="ECO:0000256" key="2">
    <source>
        <dbReference type="ARBA" id="ARBA00005940"/>
    </source>
</evidence>
<dbReference type="SUPFAM" id="SSF52317">
    <property type="entry name" value="Class I glutamine amidotransferase-like"/>
    <property type="match status" value="1"/>
</dbReference>
<dbReference type="RefSeq" id="WP_100344682.1">
    <property type="nucleotide sequence ID" value="NZ_PGFB01000003.1"/>
</dbReference>
<organism evidence="13 14">
    <name type="scientific">Compostimonas suwonensis</name>
    <dbReference type="NCBI Taxonomy" id="1048394"/>
    <lineage>
        <taxon>Bacteria</taxon>
        <taxon>Bacillati</taxon>
        <taxon>Actinomycetota</taxon>
        <taxon>Actinomycetes</taxon>
        <taxon>Micrococcales</taxon>
        <taxon>Microbacteriaceae</taxon>
        <taxon>Compostimonas</taxon>
    </lineage>
</organism>
<dbReference type="InterPro" id="IPR029062">
    <property type="entry name" value="Class_I_gatase-like"/>
</dbReference>